<feature type="domain" description="Peptidase S49" evidence="6">
    <location>
        <begin position="106"/>
        <end position="251"/>
    </location>
</feature>
<keyword evidence="4" id="KW-0720">Serine protease</keyword>
<sequence>MVKNSGDFSQRHPFLFGFAVLAAVVVFMIGAMAAVRFLFLGGEGGMTGKRYGLVRIEGPIIDAEPVVEFITGLRDDSDVAGVLIRVDSPGGVVGPAQEIHAAVKETAAVKPVVVSMGSVAASGGYYVACPAHKIVANPGTLTGSIGVIMTMGKWKELMDRIGLTFEAITSGEMKDAGSPYRELTPKERLYFQNLVDDLHDQFVTDVADGRSMDIRKVRELADGRIYTGRQARESGLVDEMGGFEVAKDMLRAMTGKGNLPFDEGPVKDRGLLDMLIGVVSHIDPGKATGPRFEYTVR</sequence>
<dbReference type="Pfam" id="PF01343">
    <property type="entry name" value="Peptidase_S49"/>
    <property type="match status" value="1"/>
</dbReference>
<protein>
    <submittedName>
        <fullName evidence="7">Signal peptide peptidase SppA</fullName>
    </submittedName>
</protein>
<evidence type="ECO:0000259" key="6">
    <source>
        <dbReference type="Pfam" id="PF01343"/>
    </source>
</evidence>
<comment type="caution">
    <text evidence="7">The sequence shown here is derived from an EMBL/GenBank/DDBJ whole genome shotgun (WGS) entry which is preliminary data.</text>
</comment>
<evidence type="ECO:0000256" key="2">
    <source>
        <dbReference type="ARBA" id="ARBA00022670"/>
    </source>
</evidence>
<dbReference type="PANTHER" id="PTHR42987:SF7">
    <property type="entry name" value="SIGNAL PEPTIDE PEPTIDASE SPPA-RELATED"/>
    <property type="match status" value="1"/>
</dbReference>
<gene>
    <name evidence="7" type="primary">sppA</name>
    <name evidence="7" type="ORF">DPQ33_15190</name>
</gene>
<feature type="transmembrane region" description="Helical" evidence="5">
    <location>
        <begin position="14"/>
        <end position="39"/>
    </location>
</feature>
<keyword evidence="8" id="KW-1185">Reference proteome</keyword>
<dbReference type="InterPro" id="IPR047272">
    <property type="entry name" value="S49_SppA_C"/>
</dbReference>
<dbReference type="GO" id="GO:0008236">
    <property type="term" value="F:serine-type peptidase activity"/>
    <property type="evidence" value="ECO:0007669"/>
    <property type="project" value="UniProtKB-KW"/>
</dbReference>
<keyword evidence="2" id="KW-0645">Protease</keyword>
<comment type="similarity">
    <text evidence="1">Belongs to the peptidase S49 family.</text>
</comment>
<keyword evidence="5" id="KW-0472">Membrane</keyword>
<dbReference type="Gene3D" id="3.90.226.10">
    <property type="entry name" value="2-enoyl-CoA Hydratase, Chain A, domain 1"/>
    <property type="match status" value="1"/>
</dbReference>
<evidence type="ECO:0000256" key="3">
    <source>
        <dbReference type="ARBA" id="ARBA00022801"/>
    </source>
</evidence>
<dbReference type="Proteomes" id="UP000448292">
    <property type="component" value="Unassembled WGS sequence"/>
</dbReference>
<dbReference type="InterPro" id="IPR002142">
    <property type="entry name" value="Peptidase_S49"/>
</dbReference>
<dbReference type="InterPro" id="IPR029045">
    <property type="entry name" value="ClpP/crotonase-like_dom_sf"/>
</dbReference>
<dbReference type="SUPFAM" id="SSF52096">
    <property type="entry name" value="ClpP/crotonase"/>
    <property type="match status" value="1"/>
</dbReference>
<dbReference type="GO" id="GO:0006508">
    <property type="term" value="P:proteolysis"/>
    <property type="evidence" value="ECO:0007669"/>
    <property type="project" value="UniProtKB-KW"/>
</dbReference>
<keyword evidence="5" id="KW-1133">Transmembrane helix</keyword>
<accession>A0A7M3MBI3</accession>
<name>A0A7M3MBI3_9BACT</name>
<proteinExistence type="inferred from homology"/>
<evidence type="ECO:0000256" key="4">
    <source>
        <dbReference type="ARBA" id="ARBA00022825"/>
    </source>
</evidence>
<dbReference type="InterPro" id="IPR004635">
    <property type="entry name" value="Pept_S49_SppA"/>
</dbReference>
<evidence type="ECO:0000256" key="1">
    <source>
        <dbReference type="ARBA" id="ARBA00008683"/>
    </source>
</evidence>
<dbReference type="CDD" id="cd07023">
    <property type="entry name" value="S49_Sppa_N_C"/>
    <property type="match status" value="1"/>
</dbReference>
<keyword evidence="5" id="KW-0812">Transmembrane</keyword>
<dbReference type="AlphaFoldDB" id="A0A7M3MBI3"/>
<evidence type="ECO:0000313" key="8">
    <source>
        <dbReference type="Proteomes" id="UP000448292"/>
    </source>
</evidence>
<evidence type="ECO:0000313" key="7">
    <source>
        <dbReference type="EMBL" id="TVM15542.1"/>
    </source>
</evidence>
<dbReference type="EMBL" id="QMIE01000016">
    <property type="protein sequence ID" value="TVM15542.1"/>
    <property type="molecule type" value="Genomic_DNA"/>
</dbReference>
<dbReference type="PANTHER" id="PTHR42987">
    <property type="entry name" value="PEPTIDASE S49"/>
    <property type="match status" value="1"/>
</dbReference>
<dbReference type="RefSeq" id="WP_144304063.1">
    <property type="nucleotide sequence ID" value="NZ_QMIE01000016.1"/>
</dbReference>
<keyword evidence="3" id="KW-0378">Hydrolase</keyword>
<evidence type="ECO:0000256" key="5">
    <source>
        <dbReference type="SAM" id="Phobius"/>
    </source>
</evidence>
<dbReference type="NCBIfam" id="TIGR00706">
    <property type="entry name" value="SppA_dom"/>
    <property type="match status" value="1"/>
</dbReference>
<organism evidence="7 8">
    <name type="scientific">Oceanidesulfovibrio indonesiensis</name>
    <dbReference type="NCBI Taxonomy" id="54767"/>
    <lineage>
        <taxon>Bacteria</taxon>
        <taxon>Pseudomonadati</taxon>
        <taxon>Thermodesulfobacteriota</taxon>
        <taxon>Desulfovibrionia</taxon>
        <taxon>Desulfovibrionales</taxon>
        <taxon>Desulfovibrionaceae</taxon>
        <taxon>Oceanidesulfovibrio</taxon>
    </lineage>
</organism>
<dbReference type="OrthoDB" id="9764363at2"/>
<reference evidence="7 8" key="1">
    <citation type="submission" date="2018-06" db="EMBL/GenBank/DDBJ databases">
        <title>Complete genome of Desulfovibrio indonesiensis P37SLT.</title>
        <authorList>
            <person name="Crispim J.S."/>
            <person name="Vidigal P.M.P."/>
            <person name="Silva L.C.F."/>
            <person name="Laguardia C.N."/>
            <person name="Araujo L.C."/>
            <person name="Dias R.S."/>
            <person name="Sousa M.P."/>
            <person name="Paula S.O."/>
            <person name="Silva C."/>
        </authorList>
    </citation>
    <scope>NUCLEOTIDE SEQUENCE [LARGE SCALE GENOMIC DNA]</scope>
    <source>
        <strain evidence="7 8">P37SLT</strain>
    </source>
</reference>